<proteinExistence type="inferred from homology"/>
<organism evidence="7 8">
    <name type="scientific">Mugilogobius chulae</name>
    <name type="common">yellowstripe goby</name>
    <dbReference type="NCBI Taxonomy" id="88201"/>
    <lineage>
        <taxon>Eukaryota</taxon>
        <taxon>Metazoa</taxon>
        <taxon>Chordata</taxon>
        <taxon>Craniata</taxon>
        <taxon>Vertebrata</taxon>
        <taxon>Euteleostomi</taxon>
        <taxon>Actinopterygii</taxon>
        <taxon>Neopterygii</taxon>
        <taxon>Teleostei</taxon>
        <taxon>Neoteleostei</taxon>
        <taxon>Acanthomorphata</taxon>
        <taxon>Gobiaria</taxon>
        <taxon>Gobiiformes</taxon>
        <taxon>Gobioidei</taxon>
        <taxon>Gobiidae</taxon>
        <taxon>Gobionellinae</taxon>
        <taxon>Mugilogobius</taxon>
    </lineage>
</organism>
<feature type="compositionally biased region" description="Polar residues" evidence="4">
    <location>
        <begin position="42"/>
        <end position="90"/>
    </location>
</feature>
<evidence type="ECO:0000313" key="7">
    <source>
        <dbReference type="EMBL" id="KAK7938570.1"/>
    </source>
</evidence>
<dbReference type="GO" id="GO:0050804">
    <property type="term" value="P:modulation of chemical synaptic transmission"/>
    <property type="evidence" value="ECO:0007669"/>
    <property type="project" value="TreeGrafter"/>
</dbReference>
<dbReference type="PROSITE" id="PS50270">
    <property type="entry name" value="NGF_2"/>
    <property type="match status" value="1"/>
</dbReference>
<dbReference type="InterPro" id="IPR002072">
    <property type="entry name" value="Nerve_growth_factor-rel"/>
</dbReference>
<dbReference type="InterPro" id="IPR019846">
    <property type="entry name" value="Nerve_growth_factor_CS"/>
</dbReference>
<accession>A0AAW0Q0L1</accession>
<dbReference type="GO" id="GO:0048812">
    <property type="term" value="P:neuron projection morphogenesis"/>
    <property type="evidence" value="ECO:0007669"/>
    <property type="project" value="TreeGrafter"/>
</dbReference>
<reference evidence="8" key="1">
    <citation type="submission" date="2024-04" db="EMBL/GenBank/DDBJ databases">
        <title>Salinicola lusitanus LLJ914,a marine bacterium isolated from the Okinawa Trough.</title>
        <authorList>
            <person name="Li J."/>
        </authorList>
    </citation>
    <scope>NUCLEOTIDE SEQUENCE [LARGE SCALE GENOMIC DNA]</scope>
</reference>
<evidence type="ECO:0000256" key="4">
    <source>
        <dbReference type="SAM" id="MobiDB-lite"/>
    </source>
</evidence>
<keyword evidence="5" id="KW-0732">Signal</keyword>
<dbReference type="GO" id="GO:0005615">
    <property type="term" value="C:extracellular space"/>
    <property type="evidence" value="ECO:0007669"/>
    <property type="project" value="TreeGrafter"/>
</dbReference>
<evidence type="ECO:0000256" key="3">
    <source>
        <dbReference type="ARBA" id="ARBA00023030"/>
    </source>
</evidence>
<dbReference type="PRINTS" id="PR00268">
    <property type="entry name" value="NGF"/>
</dbReference>
<dbReference type="GO" id="GO:0007169">
    <property type="term" value="P:cell surface receptor protein tyrosine kinase signaling pathway"/>
    <property type="evidence" value="ECO:0007669"/>
    <property type="project" value="TreeGrafter"/>
</dbReference>
<feature type="region of interest" description="Disordered" evidence="4">
    <location>
        <begin position="36"/>
        <end position="95"/>
    </location>
</feature>
<dbReference type="SMART" id="SM00140">
    <property type="entry name" value="NGF"/>
    <property type="match status" value="1"/>
</dbReference>
<dbReference type="GO" id="GO:0030425">
    <property type="term" value="C:dendrite"/>
    <property type="evidence" value="ECO:0007669"/>
    <property type="project" value="TreeGrafter"/>
</dbReference>
<dbReference type="GO" id="GO:0005163">
    <property type="term" value="F:nerve growth factor receptor binding"/>
    <property type="evidence" value="ECO:0007669"/>
    <property type="project" value="TreeGrafter"/>
</dbReference>
<gene>
    <name evidence="7" type="ORF">WMY93_001896</name>
</gene>
<dbReference type="EMBL" id="JBBPFD010000002">
    <property type="protein sequence ID" value="KAK7938570.1"/>
    <property type="molecule type" value="Genomic_DNA"/>
</dbReference>
<dbReference type="InterPro" id="IPR029034">
    <property type="entry name" value="Cystine-knot_cytokine"/>
</dbReference>
<dbReference type="InterPro" id="IPR020408">
    <property type="entry name" value="Nerve_growth_factor-like"/>
</dbReference>
<sequence>MHWLPLVAMVIASALPFPHEPAARIVAASLPPAPHHAPDYNSAPTDYNSAPTDYNSASKDYNSQQPTDYNSQQPTDYNSAQRTTTQQPKDYNSAPADYNMAEQRNQRDFITNDDSGVYKPNLANTLDIPPTESTPARTWDTGFDFGRTEKGLEEGLDGLFEGSELLLDAHPRVLFSPSPPEQPPPLLMLEEELDWAEVLAEEHGEGVRREKRSHLTEARWGQRSVCESVHVWVTDKTTAVDTKGNKVSIVQEIQTQSGPIKQYFYETRCRQAEQPQAGRHEETGVDGSSCLGIDKKQWKSKCIAKPSFVRALTKDANNRMGWRWIRIDASCVCVLLSRTNNKAPPGRGRG</sequence>
<evidence type="ECO:0000313" key="8">
    <source>
        <dbReference type="Proteomes" id="UP001460270"/>
    </source>
</evidence>
<comment type="similarity">
    <text evidence="1">Belongs to the NGF-beta family.</text>
</comment>
<name>A0AAW0Q0L1_9GOBI</name>
<dbReference type="GO" id="GO:0043524">
    <property type="term" value="P:negative regulation of neuron apoptotic process"/>
    <property type="evidence" value="ECO:0007669"/>
    <property type="project" value="TreeGrafter"/>
</dbReference>
<dbReference type="PROSITE" id="PS00248">
    <property type="entry name" value="NGF_1"/>
    <property type="match status" value="1"/>
</dbReference>
<evidence type="ECO:0000256" key="2">
    <source>
        <dbReference type="ARBA" id="ARBA00018008"/>
    </source>
</evidence>
<keyword evidence="8" id="KW-1185">Reference proteome</keyword>
<dbReference type="PANTHER" id="PTHR11589:SF8">
    <property type="entry name" value="NEUROTROPHIN-4"/>
    <property type="match status" value="1"/>
</dbReference>
<evidence type="ECO:0000256" key="5">
    <source>
        <dbReference type="SAM" id="SignalP"/>
    </source>
</evidence>
<dbReference type="PANTHER" id="PTHR11589">
    <property type="entry name" value="NERVE GROWTH FACTOR NGF -RELATED"/>
    <property type="match status" value="1"/>
</dbReference>
<dbReference type="Proteomes" id="UP001460270">
    <property type="component" value="Unassembled WGS sequence"/>
</dbReference>
<feature type="domain" description="Nerve growth factor-related" evidence="6">
    <location>
        <begin position="218"/>
        <end position="334"/>
    </location>
</feature>
<dbReference type="GO" id="GO:0008021">
    <property type="term" value="C:synaptic vesicle"/>
    <property type="evidence" value="ECO:0007669"/>
    <property type="project" value="TreeGrafter"/>
</dbReference>
<feature type="signal peptide" evidence="5">
    <location>
        <begin position="1"/>
        <end position="16"/>
    </location>
</feature>
<evidence type="ECO:0000256" key="1">
    <source>
        <dbReference type="ARBA" id="ARBA00010783"/>
    </source>
</evidence>
<evidence type="ECO:0000259" key="6">
    <source>
        <dbReference type="SMART" id="SM00140"/>
    </source>
</evidence>
<dbReference type="Pfam" id="PF00243">
    <property type="entry name" value="NGF"/>
    <property type="match status" value="1"/>
</dbReference>
<dbReference type="SUPFAM" id="SSF57501">
    <property type="entry name" value="Cystine-knot cytokines"/>
    <property type="match status" value="1"/>
</dbReference>
<dbReference type="GO" id="GO:0038180">
    <property type="term" value="P:nerve growth factor signaling pathway"/>
    <property type="evidence" value="ECO:0007669"/>
    <property type="project" value="TreeGrafter"/>
</dbReference>
<protein>
    <recommendedName>
        <fullName evidence="2">Neurotrophin-4</fullName>
    </recommendedName>
</protein>
<keyword evidence="3" id="KW-0339">Growth factor</keyword>
<feature type="chain" id="PRO_5043519464" description="Neurotrophin-4" evidence="5">
    <location>
        <begin position="17"/>
        <end position="350"/>
    </location>
</feature>
<dbReference type="GO" id="GO:0021675">
    <property type="term" value="P:nerve development"/>
    <property type="evidence" value="ECO:0007669"/>
    <property type="project" value="TreeGrafter"/>
</dbReference>
<dbReference type="GO" id="GO:0008083">
    <property type="term" value="F:growth factor activity"/>
    <property type="evidence" value="ECO:0007669"/>
    <property type="project" value="UniProtKB-KW"/>
</dbReference>
<dbReference type="GO" id="GO:0030424">
    <property type="term" value="C:axon"/>
    <property type="evidence" value="ECO:0007669"/>
    <property type="project" value="TreeGrafter"/>
</dbReference>
<comment type="caution">
    <text evidence="7">The sequence shown here is derived from an EMBL/GenBank/DDBJ whole genome shotgun (WGS) entry which is preliminary data.</text>
</comment>
<dbReference type="Gene3D" id="2.10.90.10">
    <property type="entry name" value="Cystine-knot cytokines"/>
    <property type="match status" value="1"/>
</dbReference>
<dbReference type="AlphaFoldDB" id="A0AAW0Q0L1"/>